<sequence length="100" mass="11271">MPVAAAPGYVDFDRELRYWRSHYPESEFCRPGLSYEDYEPALKLGINVFLHGHGSSFEEQDDELADAYYRTRGASPLDWNEARPAAAAAWQRMGGKSIAA</sequence>
<keyword evidence="2" id="KW-1185">Reference proteome</keyword>
<name>A0A0A0EYI4_9GAMM</name>
<comment type="caution">
    <text evidence="1">The sequence shown here is derived from an EMBL/GenBank/DDBJ whole genome shotgun (WGS) entry which is preliminary data.</text>
</comment>
<protein>
    <submittedName>
        <fullName evidence="1">Uncharacterized protein</fullName>
    </submittedName>
</protein>
<evidence type="ECO:0000313" key="1">
    <source>
        <dbReference type="EMBL" id="KGM54197.1"/>
    </source>
</evidence>
<proteinExistence type="predicted"/>
<evidence type="ECO:0000313" key="2">
    <source>
        <dbReference type="Proteomes" id="UP000029989"/>
    </source>
</evidence>
<reference evidence="1 2" key="1">
    <citation type="journal article" date="2015" name="Stand. Genomic Sci.">
        <title>Genomic information of the arsenic-resistant bacterium Lysobacter arseniciresistens type strain ZS79(T) and comparison of Lysobacter draft genomes.</title>
        <authorList>
            <person name="Liu L."/>
            <person name="Zhang S."/>
            <person name="Luo M."/>
            <person name="Wang G."/>
        </authorList>
    </citation>
    <scope>NUCLEOTIDE SEQUENCE [LARGE SCALE GENOMIC DNA]</scope>
    <source>
        <strain evidence="1 2">ZS79</strain>
    </source>
</reference>
<dbReference type="eggNOG" id="ENOG5031J99">
    <property type="taxonomic scope" value="Bacteria"/>
</dbReference>
<gene>
    <name evidence="1" type="ORF">N799_09970</name>
</gene>
<dbReference type="Proteomes" id="UP000029989">
    <property type="component" value="Unassembled WGS sequence"/>
</dbReference>
<organism evidence="1 2">
    <name type="scientific">Lysobacter arseniciresistens ZS79</name>
    <dbReference type="NCBI Taxonomy" id="913325"/>
    <lineage>
        <taxon>Bacteria</taxon>
        <taxon>Pseudomonadati</taxon>
        <taxon>Pseudomonadota</taxon>
        <taxon>Gammaproteobacteria</taxon>
        <taxon>Lysobacterales</taxon>
        <taxon>Lysobacteraceae</taxon>
        <taxon>Novilysobacter</taxon>
    </lineage>
</organism>
<dbReference type="EMBL" id="AVPT01000029">
    <property type="protein sequence ID" value="KGM54197.1"/>
    <property type="molecule type" value="Genomic_DNA"/>
</dbReference>
<dbReference type="AlphaFoldDB" id="A0A0A0EYI4"/>
<accession>A0A0A0EYI4</accession>